<comment type="caution">
    <text evidence="5">The sequence shown here is derived from an EMBL/GenBank/DDBJ whole genome shotgun (WGS) entry which is preliminary data.</text>
</comment>
<feature type="non-terminal residue" evidence="5">
    <location>
        <position position="1"/>
    </location>
</feature>
<comment type="subcellular location">
    <subcellularLocation>
        <location evidence="1">Membrane</location>
        <topology evidence="1">Multi-pass membrane protein</topology>
    </subcellularLocation>
</comment>
<dbReference type="PANTHER" id="PTHR12428">
    <property type="entry name" value="OXA1"/>
    <property type="match status" value="1"/>
</dbReference>
<dbReference type="GO" id="GO:0032979">
    <property type="term" value="P:protein insertion into mitochondrial inner membrane from matrix"/>
    <property type="evidence" value="ECO:0007669"/>
    <property type="project" value="TreeGrafter"/>
</dbReference>
<evidence type="ECO:0000256" key="4">
    <source>
        <dbReference type="ARBA" id="ARBA00023136"/>
    </source>
</evidence>
<evidence type="ECO:0000256" key="2">
    <source>
        <dbReference type="ARBA" id="ARBA00022692"/>
    </source>
</evidence>
<proteinExistence type="predicted"/>
<protein>
    <submittedName>
        <fullName evidence="5">Uncharacterized protein</fullName>
    </submittedName>
</protein>
<dbReference type="GO" id="GO:0005743">
    <property type="term" value="C:mitochondrial inner membrane"/>
    <property type="evidence" value="ECO:0007669"/>
    <property type="project" value="TreeGrafter"/>
</dbReference>
<evidence type="ECO:0000313" key="6">
    <source>
        <dbReference type="Proteomes" id="UP001432322"/>
    </source>
</evidence>
<dbReference type="PANTHER" id="PTHR12428:SF65">
    <property type="entry name" value="CYTOCHROME C OXIDASE ASSEMBLY PROTEIN COX18, MITOCHONDRIAL"/>
    <property type="match status" value="1"/>
</dbReference>
<evidence type="ECO:0000256" key="1">
    <source>
        <dbReference type="ARBA" id="ARBA00004141"/>
    </source>
</evidence>
<dbReference type="AlphaFoldDB" id="A0AAV5VUP8"/>
<dbReference type="EMBL" id="BTSY01000004">
    <property type="protein sequence ID" value="GMT22003.1"/>
    <property type="molecule type" value="Genomic_DNA"/>
</dbReference>
<sequence length="318" mass="34972">LPVWARLASTSTGLRACAPTATGTHRSRRQMSSSVPTAIQPMLQYAAECNITVGVQSAMEAVHALGVPWAGTIVVSGIVLRLATAPLHVQAEKLFARRMHATNFFTTKILNILGEKYRVKVAPNEAGTRLELKTKDPKVAKAADTYLTTNVTAALVDQRLQSSRIQNLKMCTVPVWIFSSFALRNIISSDFHPSISGGLWLPDLLVPDPYFILPLAVGAMGFLNLWSQRKIYPPIGNRSPVATKAYDALLAFFTCFAVHIMSQLPACIPLYWLTVSVTGFAQVQLLRHPKVKSALGIQRLPTDSATPLRDLFLLRRQR</sequence>
<organism evidence="5 6">
    <name type="scientific">Pristionchus fissidentatus</name>
    <dbReference type="NCBI Taxonomy" id="1538716"/>
    <lineage>
        <taxon>Eukaryota</taxon>
        <taxon>Metazoa</taxon>
        <taxon>Ecdysozoa</taxon>
        <taxon>Nematoda</taxon>
        <taxon>Chromadorea</taxon>
        <taxon>Rhabditida</taxon>
        <taxon>Rhabditina</taxon>
        <taxon>Diplogasteromorpha</taxon>
        <taxon>Diplogasteroidea</taxon>
        <taxon>Neodiplogasteridae</taxon>
        <taxon>Pristionchus</taxon>
    </lineage>
</organism>
<evidence type="ECO:0000256" key="3">
    <source>
        <dbReference type="ARBA" id="ARBA00022989"/>
    </source>
</evidence>
<dbReference type="Proteomes" id="UP001432322">
    <property type="component" value="Unassembled WGS sequence"/>
</dbReference>
<evidence type="ECO:0000313" key="5">
    <source>
        <dbReference type="EMBL" id="GMT22003.1"/>
    </source>
</evidence>
<keyword evidence="2" id="KW-0812">Transmembrane</keyword>
<dbReference type="InterPro" id="IPR001708">
    <property type="entry name" value="YidC/ALB3/OXA1/COX18"/>
</dbReference>
<dbReference type="GO" id="GO:0033617">
    <property type="term" value="P:mitochondrial respiratory chain complex IV assembly"/>
    <property type="evidence" value="ECO:0007669"/>
    <property type="project" value="TreeGrafter"/>
</dbReference>
<reference evidence="5" key="1">
    <citation type="submission" date="2023-10" db="EMBL/GenBank/DDBJ databases">
        <title>Genome assembly of Pristionchus species.</title>
        <authorList>
            <person name="Yoshida K."/>
            <person name="Sommer R.J."/>
        </authorList>
    </citation>
    <scope>NUCLEOTIDE SEQUENCE</scope>
    <source>
        <strain evidence="5">RS5133</strain>
    </source>
</reference>
<name>A0AAV5VUP8_9BILA</name>
<gene>
    <name evidence="5" type="ORF">PFISCL1PPCAC_13300</name>
</gene>
<keyword evidence="4" id="KW-0472">Membrane</keyword>
<accession>A0AAV5VUP8</accession>
<keyword evidence="3" id="KW-1133">Transmembrane helix</keyword>
<keyword evidence="6" id="KW-1185">Reference proteome</keyword>
<dbReference type="GO" id="GO:0032977">
    <property type="term" value="F:membrane insertase activity"/>
    <property type="evidence" value="ECO:0007669"/>
    <property type="project" value="InterPro"/>
</dbReference>